<dbReference type="EMBL" id="JAMOIM010000028">
    <property type="protein sequence ID" value="MCW6511544.1"/>
    <property type="molecule type" value="Genomic_DNA"/>
</dbReference>
<dbReference type="AlphaFoldDB" id="A0AA41Z0J8"/>
<dbReference type="Proteomes" id="UP001165667">
    <property type="component" value="Unassembled WGS sequence"/>
</dbReference>
<reference evidence="1" key="1">
    <citation type="submission" date="2022-05" db="EMBL/GenBank/DDBJ databases">
        <authorList>
            <person name="Pankratov T."/>
        </authorList>
    </citation>
    <scope>NUCLEOTIDE SEQUENCE</scope>
    <source>
        <strain evidence="1">BP6-180914</strain>
    </source>
</reference>
<comment type="caution">
    <text evidence="1">The sequence shown here is derived from an EMBL/GenBank/DDBJ whole genome shotgun (WGS) entry which is preliminary data.</text>
</comment>
<organism evidence="1 2">
    <name type="scientific">Lichenifustis flavocetrariae</name>
    <dbReference type="NCBI Taxonomy" id="2949735"/>
    <lineage>
        <taxon>Bacteria</taxon>
        <taxon>Pseudomonadati</taxon>
        <taxon>Pseudomonadota</taxon>
        <taxon>Alphaproteobacteria</taxon>
        <taxon>Hyphomicrobiales</taxon>
        <taxon>Lichenihabitantaceae</taxon>
        <taxon>Lichenifustis</taxon>
    </lineage>
</organism>
<evidence type="ECO:0000313" key="1">
    <source>
        <dbReference type="EMBL" id="MCW6511544.1"/>
    </source>
</evidence>
<dbReference type="SUPFAM" id="SSF53448">
    <property type="entry name" value="Nucleotide-diphospho-sugar transferases"/>
    <property type="match status" value="1"/>
</dbReference>
<dbReference type="InterPro" id="IPR018641">
    <property type="entry name" value="Trfase_1_rSAM/seldom-assoc"/>
</dbReference>
<dbReference type="PANTHER" id="PTHR36529">
    <property type="entry name" value="SLL1095 PROTEIN"/>
    <property type="match status" value="1"/>
</dbReference>
<dbReference type="PANTHER" id="PTHR36529:SF1">
    <property type="entry name" value="GLYCOSYLTRANSFERASE"/>
    <property type="match status" value="1"/>
</dbReference>
<dbReference type="RefSeq" id="WP_282587921.1">
    <property type="nucleotide sequence ID" value="NZ_JAMOIM010000028.1"/>
</dbReference>
<accession>A0AA41Z0J8</accession>
<protein>
    <submittedName>
        <fullName evidence="1">Glycosyltransferase</fullName>
    </submittedName>
</protein>
<sequence length="252" mass="26875">MAKASAPGRTKTRLVPPLTFEEAADFNTAFLRDMAAKMLLAARQCPIAPFMAFGPPGSEPFFRDILPTGVGLIESWLPNFGQCLFRAISALLDLGHGSACVLNADSPTLPVGYLVEAARVLDEPADRMVLGPSTDGGYYLLGVKQAHRRLFEDVDWSTEYVAAQTLDRASEIGLPVHLLPTWYDVDDAASLDLALRDLTAGGDAANMPAGRPSATLALMRRLGGQHLADRLGLVQSEPTFSPSAPALSGARV</sequence>
<name>A0AA41Z0J8_9HYPH</name>
<evidence type="ECO:0000313" key="2">
    <source>
        <dbReference type="Proteomes" id="UP001165667"/>
    </source>
</evidence>
<dbReference type="Pfam" id="PF09837">
    <property type="entry name" value="DUF2064"/>
    <property type="match status" value="1"/>
</dbReference>
<dbReference type="Gene3D" id="3.90.550.10">
    <property type="entry name" value="Spore Coat Polysaccharide Biosynthesis Protein SpsA, Chain A"/>
    <property type="match status" value="1"/>
</dbReference>
<keyword evidence="2" id="KW-1185">Reference proteome</keyword>
<dbReference type="InterPro" id="IPR029044">
    <property type="entry name" value="Nucleotide-diphossugar_trans"/>
</dbReference>
<proteinExistence type="predicted"/>
<gene>
    <name evidence="1" type="ORF">M8523_26575</name>
</gene>